<reference evidence="1 2" key="1">
    <citation type="submission" date="2018-05" db="EMBL/GenBank/DDBJ databases">
        <title>Reference genomes for bee gut microbiota database.</title>
        <authorList>
            <person name="Ellegaard K.M."/>
        </authorList>
    </citation>
    <scope>NUCLEOTIDE SEQUENCE [LARGE SCALE GENOMIC DNA]</scope>
    <source>
        <strain evidence="1 2">ESL0284</strain>
    </source>
</reference>
<dbReference type="EMBL" id="QGLT01000004">
    <property type="protein sequence ID" value="PXY99815.1"/>
    <property type="molecule type" value="Genomic_DNA"/>
</dbReference>
<gene>
    <name evidence="1" type="ORF">DK869_07700</name>
</gene>
<keyword evidence="2" id="KW-1185">Reference proteome</keyword>
<evidence type="ECO:0000313" key="1">
    <source>
        <dbReference type="EMBL" id="PXY99815.1"/>
    </source>
</evidence>
<evidence type="ECO:0000313" key="2">
    <source>
        <dbReference type="Proteomes" id="UP000247565"/>
    </source>
</evidence>
<protein>
    <submittedName>
        <fullName evidence="1">Uncharacterized protein</fullName>
    </submittedName>
</protein>
<organism evidence="1 2">
    <name type="scientific">Commensalibacter melissae</name>
    <dbReference type="NCBI Taxonomy" id="2070537"/>
    <lineage>
        <taxon>Bacteria</taxon>
        <taxon>Pseudomonadati</taxon>
        <taxon>Pseudomonadota</taxon>
        <taxon>Alphaproteobacteria</taxon>
        <taxon>Acetobacterales</taxon>
        <taxon>Acetobacteraceae</taxon>
    </lineage>
</organism>
<dbReference type="AlphaFoldDB" id="A0A318N132"/>
<proteinExistence type="predicted"/>
<accession>A0A318N132</accession>
<dbReference type="Proteomes" id="UP000247565">
    <property type="component" value="Unassembled WGS sequence"/>
</dbReference>
<name>A0A318N132_9PROT</name>
<sequence>MILSLDKIENLDISSHHFSIKSYGIKDPVIFRFRNIYYCFKNDQFFLKFCHFIKKTFVFQALSLLFYYLL</sequence>
<comment type="caution">
    <text evidence="1">The sequence shown here is derived from an EMBL/GenBank/DDBJ whole genome shotgun (WGS) entry which is preliminary data.</text>
</comment>